<protein>
    <submittedName>
        <fullName evidence="1">Uncharacterized protein</fullName>
    </submittedName>
</protein>
<organism evidence="1 2">
    <name type="scientific">Polyplax serrata</name>
    <name type="common">Common mouse louse</name>
    <dbReference type="NCBI Taxonomy" id="468196"/>
    <lineage>
        <taxon>Eukaryota</taxon>
        <taxon>Metazoa</taxon>
        <taxon>Ecdysozoa</taxon>
        <taxon>Arthropoda</taxon>
        <taxon>Hexapoda</taxon>
        <taxon>Insecta</taxon>
        <taxon>Pterygota</taxon>
        <taxon>Neoptera</taxon>
        <taxon>Paraneoptera</taxon>
        <taxon>Psocodea</taxon>
        <taxon>Troctomorpha</taxon>
        <taxon>Phthiraptera</taxon>
        <taxon>Anoplura</taxon>
        <taxon>Polyplacidae</taxon>
        <taxon>Polyplax</taxon>
    </lineage>
</organism>
<sequence>MVSQNGEAVAVVLVVVGGSCVSAVALDVSALKGTRVEAVVMGEANVACAQVPHGEVRIEWNYRKPNRPQPDTGEP</sequence>
<evidence type="ECO:0000313" key="1">
    <source>
        <dbReference type="EMBL" id="KAK6627569.1"/>
    </source>
</evidence>
<proteinExistence type="predicted"/>
<gene>
    <name evidence="1" type="ORF">RUM44_010047</name>
</gene>
<evidence type="ECO:0000313" key="2">
    <source>
        <dbReference type="Proteomes" id="UP001359485"/>
    </source>
</evidence>
<dbReference type="Proteomes" id="UP001359485">
    <property type="component" value="Unassembled WGS sequence"/>
</dbReference>
<comment type="caution">
    <text evidence="1">The sequence shown here is derived from an EMBL/GenBank/DDBJ whole genome shotgun (WGS) entry which is preliminary data.</text>
</comment>
<accession>A0ABR1AUE6</accession>
<dbReference type="EMBL" id="JAWJWF010000045">
    <property type="protein sequence ID" value="KAK6627569.1"/>
    <property type="molecule type" value="Genomic_DNA"/>
</dbReference>
<name>A0ABR1AUE6_POLSC</name>
<reference evidence="1 2" key="1">
    <citation type="submission" date="2023-09" db="EMBL/GenBank/DDBJ databases">
        <title>Genomes of two closely related lineages of the louse Polyplax serrata with different host specificities.</title>
        <authorList>
            <person name="Martinu J."/>
            <person name="Tarabai H."/>
            <person name="Stefka J."/>
            <person name="Hypsa V."/>
        </authorList>
    </citation>
    <scope>NUCLEOTIDE SEQUENCE [LARGE SCALE GENOMIC DNA]</scope>
    <source>
        <strain evidence="1">98ZLc_SE</strain>
    </source>
</reference>
<keyword evidence="2" id="KW-1185">Reference proteome</keyword>